<name>A0ACC3CHQ3_PYRYE</name>
<dbReference type="Proteomes" id="UP000798662">
    <property type="component" value="Chromosome 3"/>
</dbReference>
<organism evidence="1 2">
    <name type="scientific">Pyropia yezoensis</name>
    <name type="common">Susabi-nori</name>
    <name type="synonym">Porphyra yezoensis</name>
    <dbReference type="NCBI Taxonomy" id="2788"/>
    <lineage>
        <taxon>Eukaryota</taxon>
        <taxon>Rhodophyta</taxon>
        <taxon>Bangiophyceae</taxon>
        <taxon>Bangiales</taxon>
        <taxon>Bangiaceae</taxon>
        <taxon>Pyropia</taxon>
    </lineage>
</organism>
<comment type="caution">
    <text evidence="1">The sequence shown here is derived from an EMBL/GenBank/DDBJ whole genome shotgun (WGS) entry which is preliminary data.</text>
</comment>
<protein>
    <submittedName>
        <fullName evidence="1">Uncharacterized protein</fullName>
    </submittedName>
</protein>
<dbReference type="EMBL" id="CM020620">
    <property type="protein sequence ID" value="KAK1869635.1"/>
    <property type="molecule type" value="Genomic_DNA"/>
</dbReference>
<evidence type="ECO:0000313" key="1">
    <source>
        <dbReference type="EMBL" id="KAK1869635.1"/>
    </source>
</evidence>
<sequence>MSEEALLELLAEQNNMSRPLQSYMDAKQKSAAITTAKRLAAFLDPDIGAEPGLACTYVIASSPPDAPITERALPVLAFAAAPDVRTRLLSKWLRDGTKATAPLAELLDWSYYRGRLASAILKIVTIPAALQLVDNPVPSVVYPDWLVKRVRELKDLRKQTSITAYFSKRPPPAAAPGGPGGVSSTPLRKRITAGLGGGGGGSTPGPPRDIEDTPAAGAAAGAPARSRVTTVVRRGGAPAGPVAAAAAAAAATARTPAAREAAARATLAALMAAPHPDKRSDYRGWVRHAKAIWRAQRAARVERYALRKRRREEGRPSDDESSDSDDGAGGGRTRDRRRRRLLADAGVDVAAAYAPRHFLAPPGEGGGGRGGGRGGSGSGPTAAARMMSRFRSAVTPLLGRGVVWQVVALDGTPTPGEYRLWVLPVQRSGGRAAPGELVALPLRVRRRLLLNCTESVAASGALSDAAYAPVPPRGVVLPRGAAADHLFRVDVPERDYRGVARRVLADAAARPGVRGVYGGGVPLRFAALARLGVAVVPRRSAVAAVGGGGAAALLRRGLDLDDLAVATIDRDLPYLAACTAAAAARRHAALAVPGAPAQPPPPPPPLLLHEALLYGVAAADGSGRAVAALVSPATRSGVLVVVTRSEGADRPDVRRLWRELVGGGGDKAAAAPSALPADIGWSVRYARGREEAYSALSQGLAAIKSGGGGGGGAAAGRRRGAAAGGAAARRGAEGDCGAGDGDGDGAAADGAAVSASRRTLLVCSWDPALGDVGGVMPAARGFPLVRLPVATADGRFGLLRWEVAAARAALGRTAGLAGWTAAQVGLSRVAGVPLGALATAATAPAVGGGVGGGDGGGAAVAAGDAEADTSTGDGRLLALDVAYERAATRRGLVSWASPVGSPPDTGGGDAAGDGGLATDGAADEEEDALVPLEVTAPGMYRSVCIEAEVCRLTVATILSAAHVNAAEGTFEAFDAAAEGGAGAAGGGGGMGGGGGKGGAGGGAAGGAKDEPLDVLASAAAPFRVLRDLVASWAAAADADAEGGAAADDATAVAAAELLSQLPRWLAGRTTSVVHDGGLARLVRWLHRKLFWQLIGELRSLGATVIYASPTRILLATPRVDAVPALRHAAAIEAAVRSRPLFRHVRFAPLTAISAAVLFLDRYNYGELPAEQEGAILRGELRPGGVGARRRGGAGADGADGAAADPTCRMVWDLTRYMPVDVGVVWTQVVTEWIRRPVLDRRARLAAEGGGEDDPASSRRPGSRAYDAEEVALLARLTPQLYAKVSEILSLVGTLRLPPIPCAWGDDDVTAVGDGGGGAATGGDGGGGSVATTSRRPAVEFVVSLCHVLSVGRDGESARGSGDGAAADGSHGPCGGHDPPTVGSASATGVVAAGSAADAVADLRRGLLRLLRVREFAPAATYVSPALDCTLRDVVCGYCGRVADVDLARDGRLWRGGGAGGGGGGGGGGVSGPTAVDGDDDAADGGWACDHCGEALDRDAVEARLLDAASRAVAAWQLADSRCTRCGLVRRDNLPPHCPCSGGAYVRVGVGADAWARRLRAMAAVAAMHRLPLLAETLGWIRSNCGEGGGR</sequence>
<reference evidence="1" key="1">
    <citation type="submission" date="2019-11" db="EMBL/GenBank/DDBJ databases">
        <title>Nori genome reveals adaptations in red seaweeds to the harsh intertidal environment.</title>
        <authorList>
            <person name="Wang D."/>
            <person name="Mao Y."/>
        </authorList>
    </citation>
    <scope>NUCLEOTIDE SEQUENCE</scope>
    <source>
        <tissue evidence="1">Gametophyte</tissue>
    </source>
</reference>
<proteinExistence type="predicted"/>
<evidence type="ECO:0000313" key="2">
    <source>
        <dbReference type="Proteomes" id="UP000798662"/>
    </source>
</evidence>
<accession>A0ACC3CHQ3</accession>
<gene>
    <name evidence="1" type="ORF">I4F81_012105</name>
</gene>
<keyword evidence="2" id="KW-1185">Reference proteome</keyword>